<dbReference type="Pfam" id="PF00226">
    <property type="entry name" value="DnaJ"/>
    <property type="match status" value="1"/>
</dbReference>
<dbReference type="WBParaSite" id="TASK_0000579101-mRNA-1">
    <property type="protein sequence ID" value="TASK_0000579101-mRNA-1"/>
    <property type="gene ID" value="TASK_0000579101"/>
</dbReference>
<dbReference type="InterPro" id="IPR051938">
    <property type="entry name" value="Apopto_cytoskel_mod"/>
</dbReference>
<keyword evidence="5" id="KW-1185">Reference proteome</keyword>
<evidence type="ECO:0000313" key="4">
    <source>
        <dbReference type="EMBL" id="VDK35628.1"/>
    </source>
</evidence>
<dbReference type="InterPro" id="IPR018253">
    <property type="entry name" value="DnaJ_domain_CS"/>
</dbReference>
<dbReference type="PANTHER" id="PTHR44145">
    <property type="entry name" value="DNAJ HOMOLOG SUBFAMILY A MEMBER 3, MITOCHONDRIAL"/>
    <property type="match status" value="1"/>
</dbReference>
<protein>
    <submittedName>
        <fullName evidence="6">J domain-containing protein</fullName>
    </submittedName>
</protein>
<dbReference type="PROSITE" id="PS00636">
    <property type="entry name" value="DNAJ_1"/>
    <property type="match status" value="1"/>
</dbReference>
<dbReference type="AlphaFoldDB" id="A0A0R3W6G7"/>
<keyword evidence="2" id="KW-0472">Membrane</keyword>
<dbReference type="InterPro" id="IPR036869">
    <property type="entry name" value="J_dom_sf"/>
</dbReference>
<evidence type="ECO:0000313" key="5">
    <source>
        <dbReference type="Proteomes" id="UP000282613"/>
    </source>
</evidence>
<dbReference type="OrthoDB" id="376357at2759"/>
<dbReference type="PANTHER" id="PTHR44145:SF3">
    <property type="entry name" value="DNAJ HOMOLOG SUBFAMILY A MEMBER 3, MITOCHONDRIAL"/>
    <property type="match status" value="1"/>
</dbReference>
<sequence length="203" mass="23010">MSLTSRLINVSRGLSSICSINLSHTRGFRTSRIINVEDLYKILGLQHNATQKEIKEAFYALSRVHHPDITGTTESSSKYQEIVSAYEILGDPSKRADYDRGLVIPKTGVQPSSDFPTKLDVDMLRKAESGSFEDNYVRSYNRNLRNAWAQRADETISKSAFEYRYDQRRFAMVLYTTVIGMILGSFAVAKYYEEPVPIVSSDS</sequence>
<evidence type="ECO:0000313" key="6">
    <source>
        <dbReference type="WBParaSite" id="TASK_0000579101-mRNA-1"/>
    </source>
</evidence>
<dbReference type="SUPFAM" id="SSF46565">
    <property type="entry name" value="Chaperone J-domain"/>
    <property type="match status" value="1"/>
</dbReference>
<evidence type="ECO:0000256" key="2">
    <source>
        <dbReference type="SAM" id="Phobius"/>
    </source>
</evidence>
<keyword evidence="2" id="KW-0812">Transmembrane</keyword>
<dbReference type="PRINTS" id="PR00625">
    <property type="entry name" value="JDOMAIN"/>
</dbReference>
<reference evidence="4 5" key="2">
    <citation type="submission" date="2018-11" db="EMBL/GenBank/DDBJ databases">
        <authorList>
            <consortium name="Pathogen Informatics"/>
        </authorList>
    </citation>
    <scope>NUCLEOTIDE SEQUENCE [LARGE SCALE GENOMIC DNA]</scope>
</reference>
<dbReference type="Proteomes" id="UP000282613">
    <property type="component" value="Unassembled WGS sequence"/>
</dbReference>
<evidence type="ECO:0000256" key="1">
    <source>
        <dbReference type="ARBA" id="ARBA00023186"/>
    </source>
</evidence>
<feature type="domain" description="J" evidence="3">
    <location>
        <begin position="38"/>
        <end position="102"/>
    </location>
</feature>
<dbReference type="InterPro" id="IPR001623">
    <property type="entry name" value="DnaJ_domain"/>
</dbReference>
<dbReference type="PROSITE" id="PS50076">
    <property type="entry name" value="DNAJ_2"/>
    <property type="match status" value="1"/>
</dbReference>
<dbReference type="STRING" id="60517.A0A0R3W6G7"/>
<proteinExistence type="predicted"/>
<gene>
    <name evidence="4" type="ORF">TASK_LOCUS5792</name>
</gene>
<dbReference type="Gene3D" id="1.10.287.110">
    <property type="entry name" value="DnaJ domain"/>
    <property type="match status" value="1"/>
</dbReference>
<dbReference type="EMBL" id="UYRS01018442">
    <property type="protein sequence ID" value="VDK35628.1"/>
    <property type="molecule type" value="Genomic_DNA"/>
</dbReference>
<name>A0A0R3W6G7_TAEAS</name>
<feature type="transmembrane region" description="Helical" evidence="2">
    <location>
        <begin position="172"/>
        <end position="192"/>
    </location>
</feature>
<reference evidence="6" key="1">
    <citation type="submission" date="2017-02" db="UniProtKB">
        <authorList>
            <consortium name="WormBaseParasite"/>
        </authorList>
    </citation>
    <scope>IDENTIFICATION</scope>
</reference>
<keyword evidence="1" id="KW-0143">Chaperone</keyword>
<evidence type="ECO:0000259" key="3">
    <source>
        <dbReference type="PROSITE" id="PS50076"/>
    </source>
</evidence>
<keyword evidence="2" id="KW-1133">Transmembrane helix</keyword>
<dbReference type="SMART" id="SM00271">
    <property type="entry name" value="DnaJ"/>
    <property type="match status" value="1"/>
</dbReference>
<dbReference type="CDD" id="cd06257">
    <property type="entry name" value="DnaJ"/>
    <property type="match status" value="1"/>
</dbReference>
<accession>A0A0R3W6G7</accession>
<organism evidence="6">
    <name type="scientific">Taenia asiatica</name>
    <name type="common">Asian tapeworm</name>
    <dbReference type="NCBI Taxonomy" id="60517"/>
    <lineage>
        <taxon>Eukaryota</taxon>
        <taxon>Metazoa</taxon>
        <taxon>Spiralia</taxon>
        <taxon>Lophotrochozoa</taxon>
        <taxon>Platyhelminthes</taxon>
        <taxon>Cestoda</taxon>
        <taxon>Eucestoda</taxon>
        <taxon>Cyclophyllidea</taxon>
        <taxon>Taeniidae</taxon>
        <taxon>Taenia</taxon>
    </lineage>
</organism>